<dbReference type="InterPro" id="IPR013325">
    <property type="entry name" value="RNA_pol_sigma_r2"/>
</dbReference>
<organism evidence="8 9">
    <name type="scientific">Streptomyces pactum</name>
    <dbReference type="NCBI Taxonomy" id="68249"/>
    <lineage>
        <taxon>Bacteria</taxon>
        <taxon>Bacillati</taxon>
        <taxon>Actinomycetota</taxon>
        <taxon>Actinomycetes</taxon>
        <taxon>Kitasatosporales</taxon>
        <taxon>Streptomycetaceae</taxon>
        <taxon>Streptomyces</taxon>
    </lineage>
</organism>
<dbReference type="PANTHER" id="PTHR47756:SF2">
    <property type="entry name" value="BLL6612 PROTEIN"/>
    <property type="match status" value="1"/>
</dbReference>
<feature type="domain" description="RNA polymerase sigma factor 70 region 4 type 2" evidence="6">
    <location>
        <begin position="98"/>
        <end position="149"/>
    </location>
</feature>
<keyword evidence="9" id="KW-1185">Reference proteome</keyword>
<dbReference type="InterPro" id="IPR046531">
    <property type="entry name" value="DUF6596"/>
</dbReference>
<evidence type="ECO:0000256" key="1">
    <source>
        <dbReference type="ARBA" id="ARBA00010641"/>
    </source>
</evidence>
<feature type="domain" description="RNA polymerase sigma-70 region 2" evidence="5">
    <location>
        <begin position="10"/>
        <end position="69"/>
    </location>
</feature>
<proteinExistence type="inferred from homology"/>
<dbReference type="InterPro" id="IPR036388">
    <property type="entry name" value="WH-like_DNA-bd_sf"/>
</dbReference>
<dbReference type="SUPFAM" id="SSF88946">
    <property type="entry name" value="Sigma2 domain of RNA polymerase sigma factors"/>
    <property type="match status" value="1"/>
</dbReference>
<dbReference type="PANTHER" id="PTHR47756">
    <property type="entry name" value="BLL6612 PROTEIN-RELATED"/>
    <property type="match status" value="1"/>
</dbReference>
<evidence type="ECO:0000259" key="6">
    <source>
        <dbReference type="Pfam" id="PF08281"/>
    </source>
</evidence>
<dbReference type="SUPFAM" id="SSF88659">
    <property type="entry name" value="Sigma3 and sigma4 domains of RNA polymerase sigma factors"/>
    <property type="match status" value="1"/>
</dbReference>
<feature type="domain" description="DUF6596" evidence="7">
    <location>
        <begin position="161"/>
        <end position="251"/>
    </location>
</feature>
<dbReference type="Gene3D" id="1.10.10.10">
    <property type="entry name" value="Winged helix-like DNA-binding domain superfamily/Winged helix DNA-binding domain"/>
    <property type="match status" value="1"/>
</dbReference>
<comment type="caution">
    <text evidence="8">The sequence shown here is derived from an EMBL/GenBank/DDBJ whole genome shotgun (WGS) entry which is preliminary data.</text>
</comment>
<dbReference type="Pfam" id="PF20239">
    <property type="entry name" value="DUF6596"/>
    <property type="match status" value="1"/>
</dbReference>
<dbReference type="Pfam" id="PF08281">
    <property type="entry name" value="Sigma70_r4_2"/>
    <property type="match status" value="1"/>
</dbReference>
<keyword evidence="3" id="KW-0731">Sigma factor</keyword>
<evidence type="ECO:0000313" key="9">
    <source>
        <dbReference type="Proteomes" id="UP000807371"/>
    </source>
</evidence>
<dbReference type="Gene3D" id="1.10.1740.10">
    <property type="match status" value="1"/>
</dbReference>
<accession>A0ABS0NKF4</accession>
<name>A0ABS0NKF4_9ACTN</name>
<evidence type="ECO:0000256" key="3">
    <source>
        <dbReference type="ARBA" id="ARBA00023082"/>
    </source>
</evidence>
<reference evidence="8 9" key="1">
    <citation type="submission" date="2020-09" db="EMBL/GenBank/DDBJ databases">
        <title>Biosynthesis of the nuclear factor of activated T cells inhibitor NFAT-133 and its congeners in Streptomyces pactum.</title>
        <authorList>
            <person name="Zhou W."/>
            <person name="Posri P."/>
            <person name="Abugrain M.E."/>
            <person name="Weisberg A.J."/>
            <person name="Chang J.H."/>
            <person name="Mahmud T."/>
        </authorList>
    </citation>
    <scope>NUCLEOTIDE SEQUENCE [LARGE SCALE GENOMIC DNA]</scope>
    <source>
        <strain evidence="8 9">ATCC 27456</strain>
    </source>
</reference>
<comment type="similarity">
    <text evidence="1">Belongs to the sigma-70 factor family. ECF subfamily.</text>
</comment>
<evidence type="ECO:0000259" key="5">
    <source>
        <dbReference type="Pfam" id="PF04542"/>
    </source>
</evidence>
<evidence type="ECO:0000259" key="7">
    <source>
        <dbReference type="Pfam" id="PF20239"/>
    </source>
</evidence>
<evidence type="ECO:0000256" key="2">
    <source>
        <dbReference type="ARBA" id="ARBA00023015"/>
    </source>
</evidence>
<dbReference type="EMBL" id="JACYXC010000001">
    <property type="protein sequence ID" value="MBH5335676.1"/>
    <property type="molecule type" value="Genomic_DNA"/>
</dbReference>
<dbReference type="InterPro" id="IPR007627">
    <property type="entry name" value="RNA_pol_sigma70_r2"/>
</dbReference>
<dbReference type="Proteomes" id="UP000807371">
    <property type="component" value="Unassembled WGS sequence"/>
</dbReference>
<dbReference type="RefSeq" id="WP_197991978.1">
    <property type="nucleotide sequence ID" value="NZ_JACYXC010000001.1"/>
</dbReference>
<dbReference type="InterPro" id="IPR013249">
    <property type="entry name" value="RNA_pol_sigma70_r4_t2"/>
</dbReference>
<keyword evidence="2" id="KW-0805">Transcription regulation</keyword>
<gene>
    <name evidence="8" type="ORF">IHE55_13070</name>
</gene>
<dbReference type="InterPro" id="IPR013324">
    <property type="entry name" value="RNA_pol_sigma_r3/r4-like"/>
</dbReference>
<keyword evidence="4" id="KW-0804">Transcription</keyword>
<evidence type="ECO:0000313" key="8">
    <source>
        <dbReference type="EMBL" id="MBH5335676.1"/>
    </source>
</evidence>
<evidence type="ECO:0000256" key="4">
    <source>
        <dbReference type="ARBA" id="ARBA00023163"/>
    </source>
</evidence>
<protein>
    <submittedName>
        <fullName evidence="8">RNA polymerase subunit sigma-24</fullName>
    </submittedName>
</protein>
<dbReference type="Pfam" id="PF04542">
    <property type="entry name" value="Sigma70_r2"/>
    <property type="match status" value="1"/>
</dbReference>
<sequence length="379" mass="40801">MDESLLRGLTPGVLAVLVRRGADFAAAEDAVQDALVEAVRVWPAGPPRDPKGWLVTVAWRKFLDRARADTARTRREDLLDREPAPGPVPAVDDTLQLYFLCAHPSLTPSSAVALTLRAVGGLTTRQIARAYLVPEATMAQRISRAKRTLAGVRLDQLGDVATVLRVLYLVFNEGYSGDVDLAAEAVRLTRSLADQAAHPEVAGLLALMLLHHARRATRTAPDGSLVPLAEQDRGRWDTGMIAEGVAILQAALARDRLGEFQAQAAIAALHADAPTAGETDWVQIVEWYDELVNLTGSPVVRLNRAVAVGEADGPRAGLAALAELDDSLPRHTAVAAYLHERDGDLATAARLYAEAARKAPSIAERDHLTRRAARLNTRP</sequence>